<keyword evidence="3" id="KW-1185">Reference proteome</keyword>
<dbReference type="Proteomes" id="UP000625316">
    <property type="component" value="Unassembled WGS sequence"/>
</dbReference>
<feature type="transmembrane region" description="Helical" evidence="1">
    <location>
        <begin position="424"/>
        <end position="441"/>
    </location>
</feature>
<reference evidence="2" key="1">
    <citation type="submission" date="2020-10" db="EMBL/GenBank/DDBJ databases">
        <authorList>
            <person name="Castelo-Branco R."/>
            <person name="Eusebio N."/>
            <person name="Adriana R."/>
            <person name="Vieira A."/>
            <person name="Brugerolle De Fraissinette N."/>
            <person name="Rezende De Castro R."/>
            <person name="Schneider M.P."/>
            <person name="Vasconcelos V."/>
            <person name="Leao P.N."/>
        </authorList>
    </citation>
    <scope>NUCLEOTIDE SEQUENCE</scope>
    <source>
        <strain evidence="2">LEGE 11480</strain>
    </source>
</reference>
<dbReference type="Pfam" id="PF06123">
    <property type="entry name" value="CreD"/>
    <property type="match status" value="1"/>
</dbReference>
<evidence type="ECO:0000313" key="2">
    <source>
        <dbReference type="EMBL" id="MBE9030553.1"/>
    </source>
</evidence>
<comment type="caution">
    <text evidence="2">The sequence shown here is derived from an EMBL/GenBank/DDBJ whole genome shotgun (WGS) entry which is preliminary data.</text>
</comment>
<feature type="transmembrane region" description="Helical" evidence="1">
    <location>
        <begin position="447"/>
        <end position="465"/>
    </location>
</feature>
<organism evidence="2 3">
    <name type="scientific">Romeriopsis navalis LEGE 11480</name>
    <dbReference type="NCBI Taxonomy" id="2777977"/>
    <lineage>
        <taxon>Bacteria</taxon>
        <taxon>Bacillati</taxon>
        <taxon>Cyanobacteriota</taxon>
        <taxon>Cyanophyceae</taxon>
        <taxon>Leptolyngbyales</taxon>
        <taxon>Leptolyngbyaceae</taxon>
        <taxon>Romeriopsis</taxon>
        <taxon>Romeriopsis navalis</taxon>
    </lineage>
</organism>
<dbReference type="InterPro" id="IPR010364">
    <property type="entry name" value="Uncharacterised_IM_CreD"/>
</dbReference>
<evidence type="ECO:0000313" key="3">
    <source>
        <dbReference type="Proteomes" id="UP000625316"/>
    </source>
</evidence>
<keyword evidence="1" id="KW-1133">Transmembrane helix</keyword>
<dbReference type="RefSeq" id="WP_264325383.1">
    <property type="nucleotide sequence ID" value="NZ_JADEXQ010000038.1"/>
</dbReference>
<proteinExistence type="predicted"/>
<dbReference type="PIRSF" id="PIRSF004548">
    <property type="entry name" value="CreD"/>
    <property type="match status" value="1"/>
</dbReference>
<dbReference type="GO" id="GO:0005886">
    <property type="term" value="C:plasma membrane"/>
    <property type="evidence" value="ECO:0007669"/>
    <property type="project" value="TreeGrafter"/>
</dbReference>
<keyword evidence="1" id="KW-0472">Membrane</keyword>
<protein>
    <submittedName>
        <fullName evidence="2">Cell envelope integrity protein CreD</fullName>
    </submittedName>
</protein>
<sequence>MSSPSNSSPTPIDRILNSQFTRFFIIGFLILLLQIPTLMLFGLVNDRQKVRQAAVEDITGKWGKQQVIVGPRLLVPYIKRTGSAEKKNLKSVQKVATFLPNDLNIAGKMQTEKRHRGIFQVPVYTTDLTLSGQFEAPDFSAWGVQKADIQWNRAELMIQISDTRAISDQVNVKWNKATVPFDPGLGKLQSGGKILSLSPIAPSQTGSRLPKTQLTSINSGSGIHARLNNQLKAETKSYQFSIPLQLRGSESMDFIPMGKLTQVHLDSDWANPSFQGNWLPEKPEVTKDGFKAKWQIPFLGRNFPQQWSSDRPIADDVIYKSSFGVDLFSPVDNYHMAERSIKYNFLFLVLTFAVLWLFEVTAGLRVHPLQYLMVGVAMSMFYLLQLAISEHLGFHYAYAIASFAVVLLITGYTMSVLRAKRRGGIVGVMQVCLYSYLYVVLASQDYSLLLGSIGLFGFLAIVMFLTRRIDWFNPSGTQPRLEGD</sequence>
<evidence type="ECO:0000256" key="1">
    <source>
        <dbReference type="SAM" id="Phobius"/>
    </source>
</evidence>
<name>A0A928VL14_9CYAN</name>
<dbReference type="PANTHER" id="PTHR30092">
    <property type="entry name" value="INNER MEMBRANE PROTEIN CRED"/>
    <property type="match status" value="1"/>
</dbReference>
<dbReference type="PANTHER" id="PTHR30092:SF0">
    <property type="entry name" value="INNER MEMBRANE PROTEIN CRED"/>
    <property type="match status" value="1"/>
</dbReference>
<dbReference type="AlphaFoldDB" id="A0A928VL14"/>
<feature type="transmembrane region" description="Helical" evidence="1">
    <location>
        <begin position="394"/>
        <end position="412"/>
    </location>
</feature>
<dbReference type="NCBIfam" id="NF008712">
    <property type="entry name" value="PRK11715.1-1"/>
    <property type="match status" value="1"/>
</dbReference>
<dbReference type="EMBL" id="JADEXQ010000038">
    <property type="protein sequence ID" value="MBE9030553.1"/>
    <property type="molecule type" value="Genomic_DNA"/>
</dbReference>
<keyword evidence="1" id="KW-0812">Transmembrane</keyword>
<accession>A0A928VL14</accession>
<feature type="transmembrane region" description="Helical" evidence="1">
    <location>
        <begin position="343"/>
        <end position="364"/>
    </location>
</feature>
<feature type="transmembrane region" description="Helical" evidence="1">
    <location>
        <begin position="20"/>
        <end position="44"/>
    </location>
</feature>
<gene>
    <name evidence="2" type="primary">creD</name>
    <name evidence="2" type="ORF">IQ266_12515</name>
</gene>